<keyword evidence="1" id="KW-0732">Signal</keyword>
<dbReference type="OMA" id="SSCYDFP"/>
<reference evidence="2 3" key="1">
    <citation type="journal article" date="2009" name="Nature">
        <title>The Sorghum bicolor genome and the diversification of grasses.</title>
        <authorList>
            <person name="Paterson A.H."/>
            <person name="Bowers J.E."/>
            <person name="Bruggmann R."/>
            <person name="Dubchak I."/>
            <person name="Grimwood J."/>
            <person name="Gundlach H."/>
            <person name="Haberer G."/>
            <person name="Hellsten U."/>
            <person name="Mitros T."/>
            <person name="Poliakov A."/>
            <person name="Schmutz J."/>
            <person name="Spannagl M."/>
            <person name="Tang H."/>
            <person name="Wang X."/>
            <person name="Wicker T."/>
            <person name="Bharti A.K."/>
            <person name="Chapman J."/>
            <person name="Feltus F.A."/>
            <person name="Gowik U."/>
            <person name="Grigoriev I.V."/>
            <person name="Lyons E."/>
            <person name="Maher C.A."/>
            <person name="Martis M."/>
            <person name="Narechania A."/>
            <person name="Otillar R.P."/>
            <person name="Penning B.W."/>
            <person name="Salamov A.A."/>
            <person name="Wang Y."/>
            <person name="Zhang L."/>
            <person name="Carpita N.C."/>
            <person name="Freeling M."/>
            <person name="Gingle A.R."/>
            <person name="Hash C.T."/>
            <person name="Keller B."/>
            <person name="Klein P."/>
            <person name="Kresovich S."/>
            <person name="McCann M.C."/>
            <person name="Ming R."/>
            <person name="Peterson D.G."/>
            <person name="Mehboob-ur-Rahman"/>
            <person name="Ware D."/>
            <person name="Westhoff P."/>
            <person name="Mayer K.F."/>
            <person name="Messing J."/>
            <person name="Rokhsar D.S."/>
        </authorList>
    </citation>
    <scope>NUCLEOTIDE SEQUENCE [LARGE SCALE GENOMIC DNA]</scope>
    <source>
        <strain evidence="3">cv. BTx623</strain>
    </source>
</reference>
<dbReference type="AlphaFoldDB" id="A0A1B6PT42"/>
<dbReference type="InParanoid" id="A0A1B6PT42"/>
<dbReference type="EMBL" id="CM000764">
    <property type="protein sequence ID" value="KXG28839.1"/>
    <property type="molecule type" value="Genomic_DNA"/>
</dbReference>
<keyword evidence="3" id="KW-1185">Reference proteome</keyword>
<accession>A0A1B6PT42</accession>
<dbReference type="Gramene" id="KXG28839">
    <property type="protein sequence ID" value="KXG28839"/>
    <property type="gene ID" value="SORBI_3005G173800"/>
</dbReference>
<reference evidence="3" key="2">
    <citation type="journal article" date="2018" name="Plant J.">
        <title>The Sorghum bicolor reference genome: improved assembly, gene annotations, a transcriptome atlas, and signatures of genome organization.</title>
        <authorList>
            <person name="McCormick R.F."/>
            <person name="Truong S.K."/>
            <person name="Sreedasyam A."/>
            <person name="Jenkins J."/>
            <person name="Shu S."/>
            <person name="Sims D."/>
            <person name="Kennedy M."/>
            <person name="Amirebrahimi M."/>
            <person name="Weers B.D."/>
            <person name="McKinley B."/>
            <person name="Mattison A."/>
            <person name="Morishige D.T."/>
            <person name="Grimwood J."/>
            <person name="Schmutz J."/>
            <person name="Mullet J.E."/>
        </authorList>
    </citation>
    <scope>NUCLEOTIDE SEQUENCE [LARGE SCALE GENOMIC DNA]</scope>
    <source>
        <strain evidence="3">cv. BTx623</strain>
    </source>
</reference>
<dbReference type="Proteomes" id="UP000000768">
    <property type="component" value="Chromosome 5"/>
</dbReference>
<protein>
    <submittedName>
        <fullName evidence="2">Uncharacterized protein</fullName>
    </submittedName>
</protein>
<gene>
    <name evidence="2" type="ORF">SORBI_3005G173800</name>
</gene>
<evidence type="ECO:0000313" key="3">
    <source>
        <dbReference type="Proteomes" id="UP000000768"/>
    </source>
</evidence>
<feature type="signal peptide" evidence="1">
    <location>
        <begin position="1"/>
        <end position="24"/>
    </location>
</feature>
<sequence length="85" mass="9160">MRTVGTSLCIALVIMSSTLSSCYDFPVIVIHLPGCTFALCLNECSKFASRTGQVLQRSYCEKMGDCCCVLGHQLAAAEDDKGTFV</sequence>
<evidence type="ECO:0000256" key="1">
    <source>
        <dbReference type="SAM" id="SignalP"/>
    </source>
</evidence>
<proteinExistence type="predicted"/>
<organism evidence="2 3">
    <name type="scientific">Sorghum bicolor</name>
    <name type="common">Sorghum</name>
    <name type="synonym">Sorghum vulgare</name>
    <dbReference type="NCBI Taxonomy" id="4558"/>
    <lineage>
        <taxon>Eukaryota</taxon>
        <taxon>Viridiplantae</taxon>
        <taxon>Streptophyta</taxon>
        <taxon>Embryophyta</taxon>
        <taxon>Tracheophyta</taxon>
        <taxon>Spermatophyta</taxon>
        <taxon>Magnoliopsida</taxon>
        <taxon>Liliopsida</taxon>
        <taxon>Poales</taxon>
        <taxon>Poaceae</taxon>
        <taxon>PACMAD clade</taxon>
        <taxon>Panicoideae</taxon>
        <taxon>Andropogonodae</taxon>
        <taxon>Andropogoneae</taxon>
        <taxon>Sorghinae</taxon>
        <taxon>Sorghum</taxon>
    </lineage>
</organism>
<name>A0A1B6PT42_SORBI</name>
<evidence type="ECO:0000313" key="2">
    <source>
        <dbReference type="EMBL" id="KXG28839.1"/>
    </source>
</evidence>
<feature type="chain" id="PRO_5008589242" evidence="1">
    <location>
        <begin position="25"/>
        <end position="85"/>
    </location>
</feature>
<dbReference type="PROSITE" id="PS51257">
    <property type="entry name" value="PROKAR_LIPOPROTEIN"/>
    <property type="match status" value="1"/>
</dbReference>